<dbReference type="InterPro" id="IPR002052">
    <property type="entry name" value="DNA_methylase_N6_adenine_CS"/>
</dbReference>
<evidence type="ECO:0000259" key="6">
    <source>
        <dbReference type="Pfam" id="PF05175"/>
    </source>
</evidence>
<dbReference type="AlphaFoldDB" id="A0A1G2QVT7"/>
<evidence type="ECO:0000256" key="2">
    <source>
        <dbReference type="ARBA" id="ARBA00022603"/>
    </source>
</evidence>
<dbReference type="NCBIfam" id="TIGR00536">
    <property type="entry name" value="hemK_fam"/>
    <property type="match status" value="1"/>
</dbReference>
<dbReference type="EC" id="2.1.1.297" evidence="1"/>
<dbReference type="PROSITE" id="PS00092">
    <property type="entry name" value="N6_MTASE"/>
    <property type="match status" value="1"/>
</dbReference>
<accession>A0A1G2QVT7</accession>
<comment type="caution">
    <text evidence="7">The sequence shown here is derived from an EMBL/GenBank/DDBJ whole genome shotgun (WGS) entry which is preliminary data.</text>
</comment>
<proteinExistence type="predicted"/>
<keyword evidence="4" id="KW-0949">S-adenosyl-L-methionine</keyword>
<dbReference type="Proteomes" id="UP000178065">
    <property type="component" value="Unassembled WGS sequence"/>
</dbReference>
<feature type="domain" description="Methyltransferase small" evidence="6">
    <location>
        <begin position="92"/>
        <end position="184"/>
    </location>
</feature>
<name>A0A1G2QVT7_9BACT</name>
<evidence type="ECO:0000256" key="1">
    <source>
        <dbReference type="ARBA" id="ARBA00012771"/>
    </source>
</evidence>
<comment type="catalytic activity">
    <reaction evidence="5">
        <text>L-glutaminyl-[peptide chain release factor] + S-adenosyl-L-methionine = N(5)-methyl-L-glutaminyl-[peptide chain release factor] + S-adenosyl-L-homocysteine + H(+)</text>
        <dbReference type="Rhea" id="RHEA:42896"/>
        <dbReference type="Rhea" id="RHEA-COMP:10271"/>
        <dbReference type="Rhea" id="RHEA-COMP:10272"/>
        <dbReference type="ChEBI" id="CHEBI:15378"/>
        <dbReference type="ChEBI" id="CHEBI:30011"/>
        <dbReference type="ChEBI" id="CHEBI:57856"/>
        <dbReference type="ChEBI" id="CHEBI:59789"/>
        <dbReference type="ChEBI" id="CHEBI:61891"/>
        <dbReference type="EC" id="2.1.1.297"/>
    </reaction>
</comment>
<dbReference type="GO" id="GO:0102559">
    <property type="term" value="F:peptide chain release factor N(5)-glutamine methyltransferase activity"/>
    <property type="evidence" value="ECO:0007669"/>
    <property type="project" value="UniProtKB-EC"/>
</dbReference>
<keyword evidence="3" id="KW-0808">Transferase</keyword>
<dbReference type="GO" id="GO:0003676">
    <property type="term" value="F:nucleic acid binding"/>
    <property type="evidence" value="ECO:0007669"/>
    <property type="project" value="InterPro"/>
</dbReference>
<evidence type="ECO:0000313" key="8">
    <source>
        <dbReference type="Proteomes" id="UP000178065"/>
    </source>
</evidence>
<dbReference type="Pfam" id="PF05175">
    <property type="entry name" value="MTS"/>
    <property type="match status" value="1"/>
</dbReference>
<reference evidence="7 8" key="1">
    <citation type="journal article" date="2016" name="Nat. Commun.">
        <title>Thousands of microbial genomes shed light on interconnected biogeochemical processes in an aquifer system.</title>
        <authorList>
            <person name="Anantharaman K."/>
            <person name="Brown C.T."/>
            <person name="Hug L.A."/>
            <person name="Sharon I."/>
            <person name="Castelle C.J."/>
            <person name="Probst A.J."/>
            <person name="Thomas B.C."/>
            <person name="Singh A."/>
            <person name="Wilkins M.J."/>
            <person name="Karaoz U."/>
            <person name="Brodie E.L."/>
            <person name="Williams K.H."/>
            <person name="Hubbard S.S."/>
            <person name="Banfield J.F."/>
        </authorList>
    </citation>
    <scope>NUCLEOTIDE SEQUENCE [LARGE SCALE GENOMIC DNA]</scope>
</reference>
<protein>
    <recommendedName>
        <fullName evidence="1">peptide chain release factor N(5)-glutamine methyltransferase</fullName>
        <ecNumber evidence="1">2.1.1.297</ecNumber>
    </recommendedName>
</protein>
<dbReference type="SUPFAM" id="SSF53335">
    <property type="entry name" value="S-adenosyl-L-methionine-dependent methyltransferases"/>
    <property type="match status" value="1"/>
</dbReference>
<evidence type="ECO:0000256" key="3">
    <source>
        <dbReference type="ARBA" id="ARBA00022679"/>
    </source>
</evidence>
<dbReference type="EMBL" id="MHTT01000031">
    <property type="protein sequence ID" value="OHA64613.1"/>
    <property type="molecule type" value="Genomic_DNA"/>
</dbReference>
<keyword evidence="2" id="KW-0489">Methyltransferase</keyword>
<dbReference type="Gene3D" id="3.40.50.150">
    <property type="entry name" value="Vaccinia Virus protein VP39"/>
    <property type="match status" value="1"/>
</dbReference>
<dbReference type="InterPro" id="IPR029063">
    <property type="entry name" value="SAM-dependent_MTases_sf"/>
</dbReference>
<dbReference type="PANTHER" id="PTHR18895:SF74">
    <property type="entry name" value="MTRF1L RELEASE FACTOR GLUTAMINE METHYLTRANSFERASE"/>
    <property type="match status" value="1"/>
</dbReference>
<dbReference type="InterPro" id="IPR004556">
    <property type="entry name" value="HemK-like"/>
</dbReference>
<evidence type="ECO:0000313" key="7">
    <source>
        <dbReference type="EMBL" id="OHA64613.1"/>
    </source>
</evidence>
<evidence type="ECO:0000256" key="5">
    <source>
        <dbReference type="ARBA" id="ARBA00048391"/>
    </source>
</evidence>
<dbReference type="InterPro" id="IPR007848">
    <property type="entry name" value="Small_mtfrase_dom"/>
</dbReference>
<evidence type="ECO:0000256" key="4">
    <source>
        <dbReference type="ARBA" id="ARBA00022691"/>
    </source>
</evidence>
<dbReference type="PANTHER" id="PTHR18895">
    <property type="entry name" value="HEMK METHYLTRANSFERASE"/>
    <property type="match status" value="1"/>
</dbReference>
<gene>
    <name evidence="7" type="ORF">A2672_02850</name>
</gene>
<dbReference type="InterPro" id="IPR050320">
    <property type="entry name" value="N5-glutamine_MTase"/>
</dbReference>
<sequence>MQRTQLERETAWLLREKHKGKRTPAFLMDEERLQKGEPLDYLIGFVEFAGCRIDLSERPFIPRPETEHWTLKAIADLSYNLNICSNYETARKNHAIRCLDLFAGSGCVGVAVLKHMPTAHVDFAEKEPRFLKQIRINATLNRINPRRYRIIESDVFQSKNRTMERSMGLYDYIFANPPYIAKSRRRRVQSSVLKYEPREALFAGEDGLKYIRRFLKEAKRHLNPGGRIYLEFDSPQKRAIEKLLSQFGYAAWQFRKDQFGKWRFAQGGNMRYTARKFLYETCNS</sequence>
<dbReference type="GO" id="GO:0032259">
    <property type="term" value="P:methylation"/>
    <property type="evidence" value="ECO:0007669"/>
    <property type="project" value="UniProtKB-KW"/>
</dbReference>
<dbReference type="CDD" id="cd02440">
    <property type="entry name" value="AdoMet_MTases"/>
    <property type="match status" value="1"/>
</dbReference>
<dbReference type="STRING" id="1802448.A2672_02850"/>
<organism evidence="7 8">
    <name type="scientific">Candidatus Wildermuthbacteria bacterium RIFCSPHIGHO2_01_FULL_49_22b</name>
    <dbReference type="NCBI Taxonomy" id="1802448"/>
    <lineage>
        <taxon>Bacteria</taxon>
        <taxon>Candidatus Wildermuthiibacteriota</taxon>
    </lineage>
</organism>